<evidence type="ECO:0000313" key="2">
    <source>
        <dbReference type="Proteomes" id="UP000011991"/>
    </source>
</evidence>
<sequence>MLNDHIETSHFGRGHVRDPTRIVTVFPNAASNHVTAVPILDCPDL</sequence>
<organism evidence="1 2">
    <name type="scientific">Rhodopirellula maiorica SM1</name>
    <dbReference type="NCBI Taxonomy" id="1265738"/>
    <lineage>
        <taxon>Bacteria</taxon>
        <taxon>Pseudomonadati</taxon>
        <taxon>Planctomycetota</taxon>
        <taxon>Planctomycetia</taxon>
        <taxon>Pirellulales</taxon>
        <taxon>Pirellulaceae</taxon>
        <taxon>Novipirellula</taxon>
    </lineage>
</organism>
<protein>
    <submittedName>
        <fullName evidence="1">Uncharacterized protein</fullName>
    </submittedName>
</protein>
<evidence type="ECO:0000313" key="1">
    <source>
        <dbReference type="EMBL" id="EMI20754.1"/>
    </source>
</evidence>
<accession>M5S3J9</accession>
<comment type="caution">
    <text evidence="1">The sequence shown here is derived from an EMBL/GenBank/DDBJ whole genome shotgun (WGS) entry which is preliminary data.</text>
</comment>
<keyword evidence="2" id="KW-1185">Reference proteome</keyword>
<dbReference type="EMBL" id="ANOG01000327">
    <property type="protein sequence ID" value="EMI20754.1"/>
    <property type="molecule type" value="Genomic_DNA"/>
</dbReference>
<dbReference type="Proteomes" id="UP000011991">
    <property type="component" value="Unassembled WGS sequence"/>
</dbReference>
<gene>
    <name evidence="1" type="ORF">RMSM_02323</name>
</gene>
<proteinExistence type="predicted"/>
<name>M5S3J9_9BACT</name>
<dbReference type="AlphaFoldDB" id="M5S3J9"/>
<reference evidence="1 2" key="1">
    <citation type="journal article" date="2013" name="Mar. Genomics">
        <title>Expression of sulfatases in Rhodopirellula baltica and the diversity of sulfatases in the genus Rhodopirellula.</title>
        <authorList>
            <person name="Wegner C.E."/>
            <person name="Richter-Heitmann T."/>
            <person name="Klindworth A."/>
            <person name="Klockow C."/>
            <person name="Richter M."/>
            <person name="Achstetter T."/>
            <person name="Glockner F.O."/>
            <person name="Harder J."/>
        </authorList>
    </citation>
    <scope>NUCLEOTIDE SEQUENCE [LARGE SCALE GENOMIC DNA]</scope>
    <source>
        <strain evidence="1 2">SM1</strain>
    </source>
</reference>